<dbReference type="AlphaFoldDB" id="A0A5E7Y884"/>
<evidence type="ECO:0000256" key="1">
    <source>
        <dbReference type="SAM" id="Phobius"/>
    </source>
</evidence>
<sequence>MLTYPVGIVIGFHWDRIMRSIVKSSFFWQFSGGFVLGAIGLLALQPAEARQTFASHFEHSASTTR</sequence>
<accession>A0A5E7Y884</accession>
<dbReference type="RefSeq" id="WP_130327881.1">
    <property type="nucleotide sequence ID" value="NZ_LR701528.1"/>
</dbReference>
<proteinExistence type="predicted"/>
<organism evidence="2 3">
    <name type="scientific">Sphingomonas aurantiaca</name>
    <dbReference type="NCBI Taxonomy" id="185949"/>
    <lineage>
        <taxon>Bacteria</taxon>
        <taxon>Pseudomonadati</taxon>
        <taxon>Pseudomonadota</taxon>
        <taxon>Alphaproteobacteria</taxon>
        <taxon>Sphingomonadales</taxon>
        <taxon>Sphingomonadaceae</taxon>
        <taxon>Sphingomonas</taxon>
    </lineage>
</organism>
<evidence type="ECO:0000313" key="3">
    <source>
        <dbReference type="Proteomes" id="UP000326857"/>
    </source>
</evidence>
<evidence type="ECO:0000313" key="2">
    <source>
        <dbReference type="EMBL" id="VVT01787.1"/>
    </source>
</evidence>
<dbReference type="EMBL" id="CABVLI010000029">
    <property type="protein sequence ID" value="VVT01787.1"/>
    <property type="molecule type" value="Genomic_DNA"/>
</dbReference>
<protein>
    <submittedName>
        <fullName evidence="2">Uncharacterized protein</fullName>
    </submittedName>
</protein>
<reference evidence="2 3" key="1">
    <citation type="submission" date="2019-09" db="EMBL/GenBank/DDBJ databases">
        <authorList>
            <person name="Dittami M. S."/>
        </authorList>
    </citation>
    <scope>NUCLEOTIDE SEQUENCE [LARGE SCALE GENOMIC DNA]</scope>
    <source>
        <strain evidence="2">SPHINGO391</strain>
    </source>
</reference>
<feature type="transmembrane region" description="Helical" evidence="1">
    <location>
        <begin position="26"/>
        <end position="44"/>
    </location>
</feature>
<keyword evidence="1" id="KW-1133">Transmembrane helix</keyword>
<dbReference type="Proteomes" id="UP000326857">
    <property type="component" value="Unassembled WGS sequence"/>
</dbReference>
<name>A0A5E7Y884_9SPHN</name>
<keyword evidence="1" id="KW-0472">Membrane</keyword>
<keyword evidence="1" id="KW-0812">Transmembrane</keyword>
<gene>
    <name evidence="2" type="ORF">SPHINGO391_350288</name>
</gene>